<proteinExistence type="inferred from homology"/>
<dbReference type="GO" id="GO:0019441">
    <property type="term" value="P:L-tryptophan catabolic process to kynurenine"/>
    <property type="evidence" value="ECO:0007669"/>
    <property type="project" value="InterPro"/>
</dbReference>
<gene>
    <name evidence="2" type="ORF">QCA50_017313</name>
</gene>
<dbReference type="Gene3D" id="3.50.30.50">
    <property type="entry name" value="Putative cyclase"/>
    <property type="match status" value="1"/>
</dbReference>
<dbReference type="InterPro" id="IPR037175">
    <property type="entry name" value="KFase_sf"/>
</dbReference>
<sequence>MERKAVGPVLRDISGGSTGKVWYPHTTMSDRKLPTFDELPHFHNYSGCAWDVWGKDDELGTINLLTEDVVKNAAGEIKLGKCISLNWPINFPERPFYKRQTPIINSWRKSDVVNDDSISINTQSGSQWDGLKHYGIAEHKVFYNNTPSDALYRGHVSIPDPEKVNPEMMKLGIHNWAKHGICGRGVLVDLVSYFESGGSPLPYDPWSSHSVELKDILACAKKQGVEFRLGDILILRVGFIRRYSSSSLEERLSFHGKPETFAGLEQTEDMKRFLWNNHFAAVASDQPALERYPPPQGPLHLHQTLLPLFGMPIGELFDLEALAKFCAESGRYTFFFSSWPLNILGGVASPPNAAAYF</sequence>
<comment type="caution">
    <text evidence="2">The sequence shown here is derived from an EMBL/GenBank/DDBJ whole genome shotgun (WGS) entry which is preliminary data.</text>
</comment>
<dbReference type="GO" id="GO:0004061">
    <property type="term" value="F:arylformamidase activity"/>
    <property type="evidence" value="ECO:0007669"/>
    <property type="project" value="InterPro"/>
</dbReference>
<name>A0AAW0FQQ4_9APHY</name>
<dbReference type="SUPFAM" id="SSF102198">
    <property type="entry name" value="Putative cyclase"/>
    <property type="match status" value="1"/>
</dbReference>
<dbReference type="AlphaFoldDB" id="A0AAW0FQQ4"/>
<dbReference type="PANTHER" id="PTHR34861:SF10">
    <property type="entry name" value="CYCLASE"/>
    <property type="match status" value="1"/>
</dbReference>
<protein>
    <recommendedName>
        <fullName evidence="4">Cyclase</fullName>
    </recommendedName>
</protein>
<keyword evidence="3" id="KW-1185">Reference proteome</keyword>
<evidence type="ECO:0000313" key="3">
    <source>
        <dbReference type="Proteomes" id="UP001385951"/>
    </source>
</evidence>
<evidence type="ECO:0000313" key="2">
    <source>
        <dbReference type="EMBL" id="KAK7679602.1"/>
    </source>
</evidence>
<dbReference type="Proteomes" id="UP001385951">
    <property type="component" value="Unassembled WGS sequence"/>
</dbReference>
<dbReference type="InterPro" id="IPR007325">
    <property type="entry name" value="KFase/CYL"/>
</dbReference>
<dbReference type="PANTHER" id="PTHR34861">
    <property type="match status" value="1"/>
</dbReference>
<evidence type="ECO:0000256" key="1">
    <source>
        <dbReference type="ARBA" id="ARBA00007865"/>
    </source>
</evidence>
<dbReference type="EMBL" id="JASBNA010000057">
    <property type="protein sequence ID" value="KAK7679602.1"/>
    <property type="molecule type" value="Genomic_DNA"/>
</dbReference>
<evidence type="ECO:0008006" key="4">
    <source>
        <dbReference type="Google" id="ProtNLM"/>
    </source>
</evidence>
<dbReference type="Pfam" id="PF04199">
    <property type="entry name" value="Cyclase"/>
    <property type="match status" value="1"/>
</dbReference>
<comment type="similarity">
    <text evidence="1">Belongs to the Cyclase 1 superfamily.</text>
</comment>
<reference evidence="2 3" key="1">
    <citation type="submission" date="2022-09" db="EMBL/GenBank/DDBJ databases">
        <authorList>
            <person name="Palmer J.M."/>
        </authorList>
    </citation>
    <scope>NUCLEOTIDE SEQUENCE [LARGE SCALE GENOMIC DNA]</scope>
    <source>
        <strain evidence="2 3">DSM 7382</strain>
    </source>
</reference>
<organism evidence="2 3">
    <name type="scientific">Cerrena zonata</name>
    <dbReference type="NCBI Taxonomy" id="2478898"/>
    <lineage>
        <taxon>Eukaryota</taxon>
        <taxon>Fungi</taxon>
        <taxon>Dikarya</taxon>
        <taxon>Basidiomycota</taxon>
        <taxon>Agaricomycotina</taxon>
        <taxon>Agaricomycetes</taxon>
        <taxon>Polyporales</taxon>
        <taxon>Cerrenaceae</taxon>
        <taxon>Cerrena</taxon>
    </lineage>
</organism>
<accession>A0AAW0FQQ4</accession>